<feature type="compositionally biased region" description="Basic and acidic residues" evidence="1">
    <location>
        <begin position="435"/>
        <end position="447"/>
    </location>
</feature>
<dbReference type="Proteomes" id="UP000041254">
    <property type="component" value="Unassembled WGS sequence"/>
</dbReference>
<protein>
    <submittedName>
        <fullName evidence="2">Uncharacterized protein</fullName>
    </submittedName>
</protein>
<dbReference type="AlphaFoldDB" id="A0A0G4EVA2"/>
<evidence type="ECO:0000313" key="2">
    <source>
        <dbReference type="EMBL" id="CEM02321.1"/>
    </source>
</evidence>
<proteinExistence type="predicted"/>
<organism evidence="2 3">
    <name type="scientific">Vitrella brassicaformis (strain CCMP3155)</name>
    <dbReference type="NCBI Taxonomy" id="1169540"/>
    <lineage>
        <taxon>Eukaryota</taxon>
        <taxon>Sar</taxon>
        <taxon>Alveolata</taxon>
        <taxon>Colpodellida</taxon>
        <taxon>Vitrellaceae</taxon>
        <taxon>Vitrella</taxon>
    </lineage>
</organism>
<feature type="region of interest" description="Disordered" evidence="1">
    <location>
        <begin position="274"/>
        <end position="294"/>
    </location>
</feature>
<dbReference type="EMBL" id="CDMY01000323">
    <property type="protein sequence ID" value="CEM02321.1"/>
    <property type="molecule type" value="Genomic_DNA"/>
</dbReference>
<accession>A0A0G4EVA2</accession>
<feature type="region of interest" description="Disordered" evidence="1">
    <location>
        <begin position="424"/>
        <end position="487"/>
    </location>
</feature>
<reference evidence="2 3" key="1">
    <citation type="submission" date="2014-11" db="EMBL/GenBank/DDBJ databases">
        <authorList>
            <person name="Zhu J."/>
            <person name="Qi W."/>
            <person name="Song R."/>
        </authorList>
    </citation>
    <scope>NUCLEOTIDE SEQUENCE [LARGE SCALE GENOMIC DNA]</scope>
</reference>
<evidence type="ECO:0000313" key="3">
    <source>
        <dbReference type="Proteomes" id="UP000041254"/>
    </source>
</evidence>
<gene>
    <name evidence="2" type="ORF">Vbra_5433</name>
</gene>
<sequence>MEMSIWPGGSDDDRTSLGRAGGLGMGGFVMGGNVTTSTEVATLEEAVIGIWDVFQPRELMLTPAELEKRLREDPDMTTPIGLSDRLSLMEGGTARLPARSWQGNWTLGTTSEGAARLTIHVGNVRFPSTTYVFRGLLVDSTHPMVAMGSVLNQDKGVVVMGRATERVHDKVDDVTDVRELGDWFMTKKYSKDEFSPDQLYLLVSPTTGVSEGGVNLDAGADTSIRAQFERLKQEKPELLKIDLEAHSRARDRQMSPEEAAAIEAKVEEITKELDRMNSEQQPQTGPSSQSEPSQTELDQLFAELADSMPPLIPPERLQQAENKAFEAMQRSLPSLPDLARFVQPEMLEEQAKEMGLPDADRLDYKKLKHFMSLPEMANVEAAVLNATADMTTRRRRQQLQDDAESDSTPVEHVGVSERVLRNLGYGLRPSSSEGEGGRHDDIDDGLRDGMSVEETSRVLAKRRMEELRRRPFGEPYVPPPDTGQADR</sequence>
<evidence type="ECO:0000256" key="1">
    <source>
        <dbReference type="SAM" id="MobiDB-lite"/>
    </source>
</evidence>
<feature type="compositionally biased region" description="Polar residues" evidence="1">
    <location>
        <begin position="278"/>
        <end position="294"/>
    </location>
</feature>
<dbReference type="InParanoid" id="A0A0G4EVA2"/>
<dbReference type="VEuPathDB" id="CryptoDB:Vbra_5433"/>
<keyword evidence="3" id="KW-1185">Reference proteome</keyword>
<feature type="compositionally biased region" description="Basic and acidic residues" evidence="1">
    <location>
        <begin position="462"/>
        <end position="472"/>
    </location>
</feature>
<name>A0A0G4EVA2_VITBC</name>